<dbReference type="Proteomes" id="UP000749559">
    <property type="component" value="Unassembled WGS sequence"/>
</dbReference>
<dbReference type="AlphaFoldDB" id="A0A8S4NEE2"/>
<dbReference type="InterPro" id="IPR032710">
    <property type="entry name" value="NTF2-like_dom_sf"/>
</dbReference>
<keyword evidence="2" id="KW-1185">Reference proteome</keyword>
<name>A0A8S4NEE2_OWEFU</name>
<sequence>MQHTLLIMQYLTFTYMENRMLRSHHVNVHRTNMDAEALKKLAIANCNEFGRLWNEPNKSLEKLVEDIYNTDAVIYPPGSPPITGLTNISTFFQVFPNNFKVHGSIAKVKSLGEDSYFAICSIQGTIDGKEVDRFSSCEEWTKKNGVWKLSSDFWNSDYEKVNY</sequence>
<protein>
    <recommendedName>
        <fullName evidence="3">DUF4440 domain-containing protein</fullName>
    </recommendedName>
</protein>
<dbReference type="SUPFAM" id="SSF54427">
    <property type="entry name" value="NTF2-like"/>
    <property type="match status" value="1"/>
</dbReference>
<reference evidence="1" key="1">
    <citation type="submission" date="2022-03" db="EMBL/GenBank/DDBJ databases">
        <authorList>
            <person name="Martin C."/>
        </authorList>
    </citation>
    <scope>NUCLEOTIDE SEQUENCE</scope>
</reference>
<gene>
    <name evidence="1" type="ORF">OFUS_LOCUS6012</name>
</gene>
<dbReference type="Gene3D" id="3.10.450.50">
    <property type="match status" value="1"/>
</dbReference>
<evidence type="ECO:0000313" key="2">
    <source>
        <dbReference type="Proteomes" id="UP000749559"/>
    </source>
</evidence>
<accession>A0A8S4NEE2</accession>
<organism evidence="1 2">
    <name type="scientific">Owenia fusiformis</name>
    <name type="common">Polychaete worm</name>
    <dbReference type="NCBI Taxonomy" id="6347"/>
    <lineage>
        <taxon>Eukaryota</taxon>
        <taxon>Metazoa</taxon>
        <taxon>Spiralia</taxon>
        <taxon>Lophotrochozoa</taxon>
        <taxon>Annelida</taxon>
        <taxon>Polychaeta</taxon>
        <taxon>Sedentaria</taxon>
        <taxon>Canalipalpata</taxon>
        <taxon>Sabellida</taxon>
        <taxon>Oweniida</taxon>
        <taxon>Oweniidae</taxon>
        <taxon>Owenia</taxon>
    </lineage>
</organism>
<comment type="caution">
    <text evidence="1">The sequence shown here is derived from an EMBL/GenBank/DDBJ whole genome shotgun (WGS) entry which is preliminary data.</text>
</comment>
<dbReference type="EMBL" id="CAIIXF020000003">
    <property type="protein sequence ID" value="CAH1779180.1"/>
    <property type="molecule type" value="Genomic_DNA"/>
</dbReference>
<evidence type="ECO:0008006" key="3">
    <source>
        <dbReference type="Google" id="ProtNLM"/>
    </source>
</evidence>
<proteinExistence type="predicted"/>
<evidence type="ECO:0000313" key="1">
    <source>
        <dbReference type="EMBL" id="CAH1779180.1"/>
    </source>
</evidence>